<comment type="caution">
    <text evidence="9">The sequence shown here is derived from an EMBL/GenBank/DDBJ whole genome shotgun (WGS) entry which is preliminary data.</text>
</comment>
<feature type="domain" description="tRNA pseudouridylate synthase B C-terminal" evidence="8">
    <location>
        <begin position="177"/>
        <end position="217"/>
    </location>
</feature>
<dbReference type="InterPro" id="IPR002501">
    <property type="entry name" value="PsdUridine_synth_N"/>
</dbReference>
<feature type="domain" description="tRNA pseudouridine synthase II TruB subfamily 1 C-terminal" evidence="7">
    <location>
        <begin position="237"/>
        <end position="282"/>
    </location>
</feature>
<dbReference type="Proteomes" id="UP000231019">
    <property type="component" value="Unassembled WGS sequence"/>
</dbReference>
<evidence type="ECO:0000259" key="8">
    <source>
        <dbReference type="Pfam" id="PF16198"/>
    </source>
</evidence>
<dbReference type="GO" id="GO:0160148">
    <property type="term" value="F:tRNA pseudouridine(55) synthase activity"/>
    <property type="evidence" value="ECO:0007669"/>
    <property type="project" value="UniProtKB-EC"/>
</dbReference>
<proteinExistence type="inferred from homology"/>
<evidence type="ECO:0000256" key="5">
    <source>
        <dbReference type="HAMAP-Rule" id="MF_01080"/>
    </source>
</evidence>
<dbReference type="Pfam" id="PF01509">
    <property type="entry name" value="TruB_N"/>
    <property type="match status" value="1"/>
</dbReference>
<dbReference type="InterPro" id="IPR015240">
    <property type="entry name" value="tRNA_sdUridine_synth_fam1_C"/>
</dbReference>
<reference evidence="9 10" key="1">
    <citation type="submission" date="2017-09" db="EMBL/GenBank/DDBJ databases">
        <title>Depth-based differentiation of microbial function through sediment-hosted aquifers and enrichment of novel symbionts in the deep terrestrial subsurface.</title>
        <authorList>
            <person name="Probst A.J."/>
            <person name="Ladd B."/>
            <person name="Jarett J.K."/>
            <person name="Geller-Mcgrath D.E."/>
            <person name="Sieber C.M."/>
            <person name="Emerson J.B."/>
            <person name="Anantharaman K."/>
            <person name="Thomas B.C."/>
            <person name="Malmstrom R."/>
            <person name="Stieglmeier M."/>
            <person name="Klingl A."/>
            <person name="Woyke T."/>
            <person name="Ryan C.M."/>
            <person name="Banfield J.F."/>
        </authorList>
    </citation>
    <scope>NUCLEOTIDE SEQUENCE [LARGE SCALE GENOMIC DNA]</scope>
    <source>
        <strain evidence="9">CG17_big_fil_post_rev_8_21_14_2_50_48_46</strain>
    </source>
</reference>
<feature type="active site" description="Nucleophile" evidence="5">
    <location>
        <position position="43"/>
    </location>
</feature>
<dbReference type="Pfam" id="PF09157">
    <property type="entry name" value="TruB-C_2"/>
    <property type="match status" value="1"/>
</dbReference>
<comment type="function">
    <text evidence="5">Responsible for synthesis of pseudouridine from uracil-55 in the psi GC loop of transfer RNAs.</text>
</comment>
<name>A0A2M7G0L6_9BACT</name>
<dbReference type="Pfam" id="PF16198">
    <property type="entry name" value="TruB_C_2"/>
    <property type="match status" value="1"/>
</dbReference>
<dbReference type="CDD" id="cd02573">
    <property type="entry name" value="PseudoU_synth_EcTruB"/>
    <property type="match status" value="1"/>
</dbReference>
<dbReference type="InterPro" id="IPR020103">
    <property type="entry name" value="PsdUridine_synth_cat_dom_sf"/>
</dbReference>
<evidence type="ECO:0000313" key="9">
    <source>
        <dbReference type="EMBL" id="PIW15176.1"/>
    </source>
</evidence>
<evidence type="ECO:0000256" key="4">
    <source>
        <dbReference type="ARBA" id="ARBA00023235"/>
    </source>
</evidence>
<comment type="similarity">
    <text evidence="2 5">Belongs to the pseudouridine synthase TruB family. Type 1 subfamily.</text>
</comment>
<evidence type="ECO:0000259" key="6">
    <source>
        <dbReference type="Pfam" id="PF01509"/>
    </source>
</evidence>
<dbReference type="InterPro" id="IPR032819">
    <property type="entry name" value="TruB_C"/>
</dbReference>
<feature type="domain" description="Pseudouridine synthase II N-terminal" evidence="6">
    <location>
        <begin position="28"/>
        <end position="176"/>
    </location>
</feature>
<dbReference type="NCBIfam" id="TIGR00431">
    <property type="entry name" value="TruB"/>
    <property type="match status" value="1"/>
</dbReference>
<accession>A0A2M7G0L6</accession>
<dbReference type="PANTHER" id="PTHR13767:SF2">
    <property type="entry name" value="PSEUDOURIDYLATE SYNTHASE TRUB1"/>
    <property type="match status" value="1"/>
</dbReference>
<comment type="catalytic activity">
    <reaction evidence="1 5">
        <text>uridine(55) in tRNA = pseudouridine(55) in tRNA</text>
        <dbReference type="Rhea" id="RHEA:42532"/>
        <dbReference type="Rhea" id="RHEA-COMP:10101"/>
        <dbReference type="Rhea" id="RHEA-COMP:10102"/>
        <dbReference type="ChEBI" id="CHEBI:65314"/>
        <dbReference type="ChEBI" id="CHEBI:65315"/>
        <dbReference type="EC" id="5.4.99.25"/>
    </reaction>
</comment>
<dbReference type="PANTHER" id="PTHR13767">
    <property type="entry name" value="TRNA-PSEUDOURIDINE SYNTHASE"/>
    <property type="match status" value="1"/>
</dbReference>
<dbReference type="GO" id="GO:0031119">
    <property type="term" value="P:tRNA pseudouridine synthesis"/>
    <property type="evidence" value="ECO:0007669"/>
    <property type="project" value="UniProtKB-UniRule"/>
</dbReference>
<gene>
    <name evidence="5 9" type="primary">truB</name>
    <name evidence="9" type="ORF">COW36_17280</name>
</gene>
<keyword evidence="4 5" id="KW-0413">Isomerase</keyword>
<sequence length="304" mass="33255">MSEISEGYWLAIDKPTGHTSHDVVAIARKTLQIRRIGHSGTLDPDVTGVLVLAVGKATRLIQYLPGGKVYRGKFKLGITTDSQDASGKILSEQPVPNLSEAELRSALSAFLGKQAQIPPMVSAVSYQGKRLYQLARKGIEIADRPARSIEIHRLELLSWLSPLLEIEVACSAGTYIRTLAHDLGQKLGCGAHLHELTRIEANGVSLQQCLPLAELKTSPEKAVKLAMDAPLAHLEALYLSQAEGLRFLRGQRFSPETPASPDQPLRIYAQNHFLGMGQIQAQELKSLCVFQEPQLLLELSSELT</sequence>
<dbReference type="EC" id="5.4.99.25" evidence="5"/>
<dbReference type="Gene3D" id="3.30.2350.10">
    <property type="entry name" value="Pseudouridine synthase"/>
    <property type="match status" value="1"/>
</dbReference>
<evidence type="ECO:0000256" key="2">
    <source>
        <dbReference type="ARBA" id="ARBA00005642"/>
    </source>
</evidence>
<dbReference type="GO" id="GO:1990481">
    <property type="term" value="P:mRNA pseudouridine synthesis"/>
    <property type="evidence" value="ECO:0007669"/>
    <property type="project" value="TreeGrafter"/>
</dbReference>
<dbReference type="EMBL" id="PFFQ01000053">
    <property type="protein sequence ID" value="PIW15176.1"/>
    <property type="molecule type" value="Genomic_DNA"/>
</dbReference>
<evidence type="ECO:0000313" key="10">
    <source>
        <dbReference type="Proteomes" id="UP000231019"/>
    </source>
</evidence>
<dbReference type="AlphaFoldDB" id="A0A2M7G0L6"/>
<dbReference type="InterPro" id="IPR014780">
    <property type="entry name" value="tRNA_psdUridine_synth_TruB"/>
</dbReference>
<dbReference type="GO" id="GO:0003723">
    <property type="term" value="F:RNA binding"/>
    <property type="evidence" value="ECO:0007669"/>
    <property type="project" value="InterPro"/>
</dbReference>
<evidence type="ECO:0000256" key="1">
    <source>
        <dbReference type="ARBA" id="ARBA00000385"/>
    </source>
</evidence>
<dbReference type="HAMAP" id="MF_01080">
    <property type="entry name" value="TruB_bact"/>
    <property type="match status" value="1"/>
</dbReference>
<protein>
    <recommendedName>
        <fullName evidence="5">tRNA pseudouridine synthase B</fullName>
        <ecNumber evidence="5">5.4.99.25</ecNumber>
    </recommendedName>
    <alternativeName>
        <fullName evidence="5">tRNA pseudouridine(55) synthase</fullName>
        <shortName evidence="5">Psi55 synthase</shortName>
    </alternativeName>
    <alternativeName>
        <fullName evidence="5">tRNA pseudouridylate synthase</fullName>
    </alternativeName>
    <alternativeName>
        <fullName evidence="5">tRNA-uridine isomerase</fullName>
    </alternativeName>
</protein>
<organism evidence="9 10">
    <name type="scientific">bacterium (Candidatus Blackallbacteria) CG17_big_fil_post_rev_8_21_14_2_50_48_46</name>
    <dbReference type="NCBI Taxonomy" id="2014261"/>
    <lineage>
        <taxon>Bacteria</taxon>
        <taxon>Candidatus Blackallbacteria</taxon>
    </lineage>
</organism>
<evidence type="ECO:0000259" key="7">
    <source>
        <dbReference type="Pfam" id="PF09157"/>
    </source>
</evidence>
<dbReference type="SUPFAM" id="SSF55120">
    <property type="entry name" value="Pseudouridine synthase"/>
    <property type="match status" value="1"/>
</dbReference>
<keyword evidence="3 5" id="KW-0819">tRNA processing</keyword>
<evidence type="ECO:0000256" key="3">
    <source>
        <dbReference type="ARBA" id="ARBA00022694"/>
    </source>
</evidence>